<dbReference type="NCBIfam" id="NF003716">
    <property type="entry name" value="PRK05326.1-3"/>
    <property type="match status" value="1"/>
</dbReference>
<protein>
    <submittedName>
        <fullName evidence="12">Potassium/proton antiporter</fullName>
    </submittedName>
</protein>
<keyword evidence="7 10" id="KW-1133">Transmembrane helix</keyword>
<dbReference type="InterPro" id="IPR036721">
    <property type="entry name" value="RCK_C_sf"/>
</dbReference>
<feature type="transmembrane region" description="Helical" evidence="10">
    <location>
        <begin position="363"/>
        <end position="383"/>
    </location>
</feature>
<dbReference type="PROSITE" id="PS51202">
    <property type="entry name" value="RCK_C"/>
    <property type="match status" value="1"/>
</dbReference>
<dbReference type="InterPro" id="IPR038770">
    <property type="entry name" value="Na+/solute_symporter_sf"/>
</dbReference>
<comment type="subcellular location">
    <subcellularLocation>
        <location evidence="1">Cell membrane</location>
        <topology evidence="1">Multi-pass membrane protein</topology>
    </subcellularLocation>
</comment>
<feature type="transmembrane region" description="Helical" evidence="10">
    <location>
        <begin position="225"/>
        <end position="253"/>
    </location>
</feature>
<dbReference type="Gene3D" id="1.20.1530.20">
    <property type="match status" value="1"/>
</dbReference>
<feature type="transmembrane region" description="Helical" evidence="10">
    <location>
        <begin position="7"/>
        <end position="38"/>
    </location>
</feature>
<feature type="transmembrane region" description="Helical" evidence="10">
    <location>
        <begin position="273"/>
        <end position="291"/>
    </location>
</feature>
<keyword evidence="5" id="KW-0630">Potassium</keyword>
<dbReference type="GO" id="GO:0015297">
    <property type="term" value="F:antiporter activity"/>
    <property type="evidence" value="ECO:0007669"/>
    <property type="project" value="UniProtKB-KW"/>
</dbReference>
<evidence type="ECO:0000256" key="1">
    <source>
        <dbReference type="ARBA" id="ARBA00004651"/>
    </source>
</evidence>
<evidence type="ECO:0000256" key="5">
    <source>
        <dbReference type="ARBA" id="ARBA00022538"/>
    </source>
</evidence>
<keyword evidence="2" id="KW-0813">Transport</keyword>
<dbReference type="InterPro" id="IPR005170">
    <property type="entry name" value="Transptr-assoc_dom"/>
</dbReference>
<evidence type="ECO:0000256" key="10">
    <source>
        <dbReference type="SAM" id="Phobius"/>
    </source>
</evidence>
<evidence type="ECO:0000256" key="8">
    <source>
        <dbReference type="ARBA" id="ARBA00023065"/>
    </source>
</evidence>
<dbReference type="EMBL" id="PIPT01000003">
    <property type="protein sequence ID" value="RUO48650.1"/>
    <property type="molecule type" value="Genomic_DNA"/>
</dbReference>
<dbReference type="OrthoDB" id="9810759at2"/>
<dbReference type="SMART" id="SM01091">
    <property type="entry name" value="CorC_HlyC"/>
    <property type="match status" value="1"/>
</dbReference>
<organism evidence="12 13">
    <name type="scientific">Pseudidiomarina aquimaris</name>
    <dbReference type="NCBI Taxonomy" id="641841"/>
    <lineage>
        <taxon>Bacteria</taxon>
        <taxon>Pseudomonadati</taxon>
        <taxon>Pseudomonadota</taxon>
        <taxon>Gammaproteobacteria</taxon>
        <taxon>Alteromonadales</taxon>
        <taxon>Idiomarinaceae</taxon>
        <taxon>Pseudidiomarina</taxon>
    </lineage>
</organism>
<name>A0A432XIX7_9GAMM</name>
<feature type="transmembrane region" description="Helical" evidence="10">
    <location>
        <begin position="87"/>
        <end position="113"/>
    </location>
</feature>
<evidence type="ECO:0000256" key="9">
    <source>
        <dbReference type="ARBA" id="ARBA00023136"/>
    </source>
</evidence>
<evidence type="ECO:0000313" key="12">
    <source>
        <dbReference type="EMBL" id="RUO48650.1"/>
    </source>
</evidence>
<dbReference type="NCBIfam" id="NF003715">
    <property type="entry name" value="PRK05326.1-2"/>
    <property type="match status" value="1"/>
</dbReference>
<feature type="transmembrane region" description="Helical" evidence="10">
    <location>
        <begin position="165"/>
        <end position="189"/>
    </location>
</feature>
<dbReference type="Proteomes" id="UP000286678">
    <property type="component" value="Unassembled WGS sequence"/>
</dbReference>
<comment type="caution">
    <text evidence="12">The sequence shown here is derived from an EMBL/GenBank/DDBJ whole genome shotgun (WGS) entry which is preliminary data.</text>
</comment>
<evidence type="ECO:0000256" key="4">
    <source>
        <dbReference type="ARBA" id="ARBA00022475"/>
    </source>
</evidence>
<dbReference type="InterPro" id="IPR006153">
    <property type="entry name" value="Cation/H_exchanger_TM"/>
</dbReference>
<dbReference type="GO" id="GO:0008324">
    <property type="term" value="F:monoatomic cation transmembrane transporter activity"/>
    <property type="evidence" value="ECO:0007669"/>
    <property type="project" value="InterPro"/>
</dbReference>
<keyword evidence="6 10" id="KW-0812">Transmembrane</keyword>
<feature type="transmembrane region" description="Helical" evidence="10">
    <location>
        <begin position="195"/>
        <end position="213"/>
    </location>
</feature>
<gene>
    <name evidence="12" type="ORF">CWE21_04605</name>
</gene>
<dbReference type="RefSeq" id="WP_126833292.1">
    <property type="nucleotide sequence ID" value="NZ_PIPT01000003.1"/>
</dbReference>
<feature type="domain" description="RCK C-terminal" evidence="11">
    <location>
        <begin position="403"/>
        <end position="485"/>
    </location>
</feature>
<dbReference type="SUPFAM" id="SSF116726">
    <property type="entry name" value="TrkA C-terminal domain-like"/>
    <property type="match status" value="1"/>
</dbReference>
<keyword evidence="13" id="KW-1185">Reference proteome</keyword>
<feature type="transmembrane region" description="Helical" evidence="10">
    <location>
        <begin position="58"/>
        <end position="75"/>
    </location>
</feature>
<feature type="transmembrane region" description="Helical" evidence="10">
    <location>
        <begin position="119"/>
        <end position="139"/>
    </location>
</feature>
<keyword evidence="9 10" id="KW-0472">Membrane</keyword>
<sequence>MSDINSVMFLMGSLLLVSILAAVVSSQFGAPLLLVFLVVGMLAGEEGLLGIEFNQPEIAFFIGSLALVIIIFDGGMRTRKEKFRVALWPAISLATLGVALTCSLTALGIVWLFDLPWPIALLIGAILSSTDAAAVFGIFQSQNLKIKQRVASTLEIESGTNDPMAVILTLTMTSIIATAEAFSLTAISLNVMQQLVLGYIGGWLGGRLFIFMARKITAQFTFFPLLAAASAVVIFAITSGVGGSGFLAAYLMGYMIGNARLPQLMHILQVQDGLAWLSQIMMFLILGLLVTPSHLIDNIGLSLAVAGIMIFIVRPLAVFISLAPFSFPLREQFFISWVGLRGAVPIILALYPWLNGVEGQELFFDIAFVVVLVSLVLQGWTLAPMARWLNLEVPAQAEPDRRMALDQVGSKDPLELWAYEISERSPACDHYWHELRWSVPLEFVGVIREGEWLRPQSRLRLYEHDRVLVVAKVQHIDEISRVLAAGGKARTLNTSDFFGDFTLNGDLSLGDVGSFYPLGELAPEQRQLSLHDYFSRKFHRRMVVGDQLVLGSVQLTVRELDEQDKISKVGVKLLDQGES</sequence>
<evidence type="ECO:0000256" key="2">
    <source>
        <dbReference type="ARBA" id="ARBA00022448"/>
    </source>
</evidence>
<evidence type="ECO:0000256" key="6">
    <source>
        <dbReference type="ARBA" id="ARBA00022692"/>
    </source>
</evidence>
<keyword evidence="3" id="KW-0050">Antiport</keyword>
<reference evidence="13" key="1">
    <citation type="journal article" date="2018" name="Front. Microbiol.">
        <title>Genome-Based Analysis Reveals the Taxonomy and Diversity of the Family Idiomarinaceae.</title>
        <authorList>
            <person name="Liu Y."/>
            <person name="Lai Q."/>
            <person name="Shao Z."/>
        </authorList>
    </citation>
    <scope>NUCLEOTIDE SEQUENCE [LARGE SCALE GENOMIC DNA]</scope>
    <source>
        <strain evidence="13">SW15</strain>
    </source>
</reference>
<dbReference type="AlphaFoldDB" id="A0A432XIX7"/>
<evidence type="ECO:0000256" key="3">
    <source>
        <dbReference type="ARBA" id="ARBA00022449"/>
    </source>
</evidence>
<evidence type="ECO:0000313" key="13">
    <source>
        <dbReference type="Proteomes" id="UP000286678"/>
    </source>
</evidence>
<proteinExistence type="predicted"/>
<accession>A0A432XIX7</accession>
<keyword evidence="8" id="KW-0406">Ion transport</keyword>
<dbReference type="Gene3D" id="3.30.70.1450">
    <property type="entry name" value="Regulator of K+ conductance, C-terminal domain"/>
    <property type="match status" value="1"/>
</dbReference>
<dbReference type="GO" id="GO:1902600">
    <property type="term" value="P:proton transmembrane transport"/>
    <property type="evidence" value="ECO:0007669"/>
    <property type="project" value="InterPro"/>
</dbReference>
<dbReference type="PANTHER" id="PTHR32507:SF7">
    <property type="entry name" value="K(+)_H(+) ANTIPORTER NHAP2"/>
    <property type="match status" value="1"/>
</dbReference>
<feature type="transmembrane region" description="Helical" evidence="10">
    <location>
        <begin position="303"/>
        <end position="327"/>
    </location>
</feature>
<dbReference type="GO" id="GO:0006813">
    <property type="term" value="P:potassium ion transport"/>
    <property type="evidence" value="ECO:0007669"/>
    <property type="project" value="UniProtKB-KW"/>
</dbReference>
<dbReference type="InterPro" id="IPR006037">
    <property type="entry name" value="RCK_C"/>
</dbReference>
<dbReference type="GO" id="GO:0005886">
    <property type="term" value="C:plasma membrane"/>
    <property type="evidence" value="ECO:0007669"/>
    <property type="project" value="UniProtKB-SubCell"/>
</dbReference>
<dbReference type="Pfam" id="PF00999">
    <property type="entry name" value="Na_H_Exchanger"/>
    <property type="match status" value="1"/>
</dbReference>
<feature type="transmembrane region" description="Helical" evidence="10">
    <location>
        <begin position="333"/>
        <end position="351"/>
    </location>
</feature>
<evidence type="ECO:0000259" key="11">
    <source>
        <dbReference type="PROSITE" id="PS51202"/>
    </source>
</evidence>
<dbReference type="NCBIfam" id="NF003714">
    <property type="entry name" value="PRK05326.1-1"/>
    <property type="match status" value="1"/>
</dbReference>
<keyword evidence="5" id="KW-0633">Potassium transport</keyword>
<dbReference type="PANTHER" id="PTHR32507">
    <property type="entry name" value="NA(+)/H(+) ANTIPORTER 1"/>
    <property type="match status" value="1"/>
</dbReference>
<keyword evidence="4" id="KW-1003">Cell membrane</keyword>
<evidence type="ECO:0000256" key="7">
    <source>
        <dbReference type="ARBA" id="ARBA00022989"/>
    </source>
</evidence>